<reference evidence="1 2" key="1">
    <citation type="submission" date="2013-08" db="EMBL/GenBank/DDBJ databases">
        <authorList>
            <person name="Durkin A.S."/>
            <person name="Haft D.R."/>
            <person name="McCorrison J."/>
            <person name="Torralba M."/>
            <person name="Gillis M."/>
            <person name="Haft D.H."/>
            <person name="Methe B."/>
            <person name="Sutton G."/>
            <person name="Nelson K.E."/>
        </authorList>
    </citation>
    <scope>NUCLEOTIDE SEQUENCE [LARGE SCALE GENOMIC DNA]</scope>
    <source>
        <strain evidence="1 2">F0068</strain>
    </source>
</reference>
<name>U2MEN8_9BACT</name>
<dbReference type="Proteomes" id="UP000016600">
    <property type="component" value="Unassembled WGS sequence"/>
</dbReference>
<comment type="caution">
    <text evidence="1">The sequence shown here is derived from an EMBL/GenBank/DDBJ whole genome shotgun (WGS) entry which is preliminary data.</text>
</comment>
<evidence type="ECO:0000313" key="2">
    <source>
        <dbReference type="Proteomes" id="UP000016600"/>
    </source>
</evidence>
<dbReference type="AlphaFoldDB" id="U2MEN8"/>
<dbReference type="EMBL" id="AWET01000051">
    <property type="protein sequence ID" value="ERJ97778.1"/>
    <property type="molecule type" value="Genomic_DNA"/>
</dbReference>
<organism evidence="1 2">
    <name type="scientific">Hoylesella pleuritidis F0068</name>
    <dbReference type="NCBI Taxonomy" id="1081904"/>
    <lineage>
        <taxon>Bacteria</taxon>
        <taxon>Pseudomonadati</taxon>
        <taxon>Bacteroidota</taxon>
        <taxon>Bacteroidia</taxon>
        <taxon>Bacteroidales</taxon>
        <taxon>Prevotellaceae</taxon>
        <taxon>Hoylesella</taxon>
    </lineage>
</organism>
<accession>U2MEN8</accession>
<evidence type="ECO:0000313" key="1">
    <source>
        <dbReference type="EMBL" id="ERJ97778.1"/>
    </source>
</evidence>
<proteinExistence type="predicted"/>
<gene>
    <name evidence="1" type="ORF">HMPREF1218_0798</name>
</gene>
<protein>
    <submittedName>
        <fullName evidence="1">Uncharacterized protein</fullName>
    </submittedName>
</protein>
<keyword evidence="2" id="KW-1185">Reference proteome</keyword>
<sequence>MIFFLWPGIKKCYFIAEENLDKRSLVFKSRNKRTKTKNG</sequence>